<name>A0A1E1WVM8_PECGO</name>
<evidence type="ECO:0008006" key="5">
    <source>
        <dbReference type="Google" id="ProtNLM"/>
    </source>
</evidence>
<feature type="chain" id="PRO_5009115801" description="Salivary secreted peptide" evidence="1">
    <location>
        <begin position="20"/>
        <end position="110"/>
    </location>
</feature>
<dbReference type="EMBL" id="GDQN01007785">
    <property type="protein sequence ID" value="JAT83269.1"/>
    <property type="molecule type" value="Transcribed_RNA"/>
</dbReference>
<reference evidence="4" key="1">
    <citation type="submission" date="2015-09" db="EMBL/GenBank/DDBJ databases">
        <title>De novo assembly of Pectinophora gossypiella (Pink Bollworm) gut transcriptome.</title>
        <authorList>
            <person name="Tassone E.E."/>
        </authorList>
    </citation>
    <scope>NUCLEOTIDE SEQUENCE</scope>
</reference>
<organism evidence="4">
    <name type="scientific">Pectinophora gossypiella</name>
    <name type="common">Cotton pink bollworm</name>
    <name type="synonym">Depressaria gossypiella</name>
    <dbReference type="NCBI Taxonomy" id="13191"/>
    <lineage>
        <taxon>Eukaryota</taxon>
        <taxon>Metazoa</taxon>
        <taxon>Ecdysozoa</taxon>
        <taxon>Arthropoda</taxon>
        <taxon>Hexapoda</taxon>
        <taxon>Insecta</taxon>
        <taxon>Pterygota</taxon>
        <taxon>Neoptera</taxon>
        <taxon>Endopterygota</taxon>
        <taxon>Lepidoptera</taxon>
        <taxon>Glossata</taxon>
        <taxon>Ditrysia</taxon>
        <taxon>Gelechioidea</taxon>
        <taxon>Gelechiidae</taxon>
        <taxon>Apatetrinae</taxon>
        <taxon>Pectinophora</taxon>
    </lineage>
</organism>
<dbReference type="PROSITE" id="PS51257">
    <property type="entry name" value="PROKAR_LIPOPROTEIN"/>
    <property type="match status" value="1"/>
</dbReference>
<dbReference type="EMBL" id="GDQN01009453">
    <property type="protein sequence ID" value="JAT81601.1"/>
    <property type="molecule type" value="Transcribed_RNA"/>
</dbReference>
<feature type="signal peptide" evidence="1">
    <location>
        <begin position="1"/>
        <end position="19"/>
    </location>
</feature>
<evidence type="ECO:0000313" key="4">
    <source>
        <dbReference type="EMBL" id="JAT90841.1"/>
    </source>
</evidence>
<dbReference type="Pfam" id="PF15868">
    <property type="entry name" value="MBF2"/>
    <property type="match status" value="1"/>
</dbReference>
<evidence type="ECO:0000313" key="3">
    <source>
        <dbReference type="EMBL" id="JAT83269.1"/>
    </source>
</evidence>
<protein>
    <recommendedName>
        <fullName evidence="5">Salivary secreted peptide</fullName>
    </recommendedName>
</protein>
<sequence length="110" mass="12828">MKFSMFLLITWSLLACVVCTSYFFGKKTSETKLLIREKVIFFAIPWKKRVETYTYNDIMGREIKAIDCHDYQRSEATVNVTEGGVGFTHVTLRFKSQRSYGLEYGVEIFV</sequence>
<evidence type="ECO:0000313" key="2">
    <source>
        <dbReference type="EMBL" id="JAT81601.1"/>
    </source>
</evidence>
<dbReference type="AlphaFoldDB" id="A0A1E1WVM8"/>
<gene>
    <name evidence="3" type="ORF">g.8219</name>
    <name evidence="2" type="ORF">g.8220</name>
    <name evidence="4" type="ORF">g.8221</name>
</gene>
<accession>A0A1E1WVM8</accession>
<keyword evidence="1" id="KW-0732">Signal</keyword>
<dbReference type="InterPro" id="IPR031734">
    <property type="entry name" value="MBF2"/>
</dbReference>
<evidence type="ECO:0000256" key="1">
    <source>
        <dbReference type="SAM" id="SignalP"/>
    </source>
</evidence>
<dbReference type="EMBL" id="GDQN01000213">
    <property type="protein sequence ID" value="JAT90841.1"/>
    <property type="molecule type" value="Transcribed_RNA"/>
</dbReference>
<dbReference type="OrthoDB" id="6861720at2759"/>
<proteinExistence type="predicted"/>